<dbReference type="Proteomes" id="UP000623461">
    <property type="component" value="Unassembled WGS sequence"/>
</dbReference>
<name>A0ABQ2IF25_9MICO</name>
<reference evidence="3" key="1">
    <citation type="journal article" date="2019" name="Int. J. Syst. Evol. Microbiol.">
        <title>The Global Catalogue of Microorganisms (GCM) 10K type strain sequencing project: providing services to taxonomists for standard genome sequencing and annotation.</title>
        <authorList>
            <consortium name="The Broad Institute Genomics Platform"/>
            <consortium name="The Broad Institute Genome Sequencing Center for Infectious Disease"/>
            <person name="Wu L."/>
            <person name="Ma J."/>
        </authorList>
    </citation>
    <scope>NUCLEOTIDE SEQUENCE [LARGE SCALE GENOMIC DNA]</scope>
    <source>
        <strain evidence="3">JCM 1365</strain>
    </source>
</reference>
<evidence type="ECO:0000256" key="1">
    <source>
        <dbReference type="SAM" id="Phobius"/>
    </source>
</evidence>
<dbReference type="EMBL" id="BMNZ01000008">
    <property type="protein sequence ID" value="GGN07036.1"/>
    <property type="molecule type" value="Genomic_DNA"/>
</dbReference>
<organism evidence="2 3">
    <name type="scientific">Terrabacter tumescens</name>
    <dbReference type="NCBI Taxonomy" id="60443"/>
    <lineage>
        <taxon>Bacteria</taxon>
        <taxon>Bacillati</taxon>
        <taxon>Actinomycetota</taxon>
        <taxon>Actinomycetes</taxon>
        <taxon>Micrococcales</taxon>
        <taxon>Intrasporangiaceae</taxon>
        <taxon>Terrabacter</taxon>
    </lineage>
</organism>
<feature type="transmembrane region" description="Helical" evidence="1">
    <location>
        <begin position="28"/>
        <end position="48"/>
    </location>
</feature>
<keyword evidence="1" id="KW-0472">Membrane</keyword>
<sequence length="209" mass="22532">MPVGSDSGGGSTVGEAVTRERKRSGVPILVVGGRVLLVVAATMVVLARTSRASWQSARADVAGVPDHWIPQLTLLTAFVLGLFAPALLLPVGSLRAVREHGGMIEVPTVLGWRTVPLEPVAARRVVVPGRGATLDVLMVRSRWRLAFVTSSGSSKPRWESTPRLRRLWRETSRRESRAKPRIMGWVVMVLWSGSALLVMSLFGGLAGVL</sequence>
<feature type="transmembrane region" description="Helical" evidence="1">
    <location>
        <begin position="182"/>
        <end position="206"/>
    </location>
</feature>
<keyword evidence="1" id="KW-0812">Transmembrane</keyword>
<evidence type="ECO:0000313" key="3">
    <source>
        <dbReference type="Proteomes" id="UP000623461"/>
    </source>
</evidence>
<proteinExistence type="predicted"/>
<keyword evidence="1" id="KW-1133">Transmembrane helix</keyword>
<keyword evidence="3" id="KW-1185">Reference proteome</keyword>
<evidence type="ECO:0008006" key="4">
    <source>
        <dbReference type="Google" id="ProtNLM"/>
    </source>
</evidence>
<protein>
    <recommendedName>
        <fullName evidence="4">PH domain-containing protein</fullName>
    </recommendedName>
</protein>
<comment type="caution">
    <text evidence="2">The sequence shown here is derived from an EMBL/GenBank/DDBJ whole genome shotgun (WGS) entry which is preliminary data.</text>
</comment>
<accession>A0ABQ2IF25</accession>
<evidence type="ECO:0000313" key="2">
    <source>
        <dbReference type="EMBL" id="GGN07036.1"/>
    </source>
</evidence>
<feature type="transmembrane region" description="Helical" evidence="1">
    <location>
        <begin position="68"/>
        <end position="89"/>
    </location>
</feature>
<gene>
    <name evidence="2" type="ORF">GCM10009721_38400</name>
</gene>